<dbReference type="InterPro" id="IPR017938">
    <property type="entry name" value="Riboflavin_synthase-like_b-brl"/>
</dbReference>
<keyword evidence="7" id="KW-0560">Oxidoreductase</keyword>
<evidence type="ECO:0000256" key="6">
    <source>
        <dbReference type="ARBA" id="ARBA00022857"/>
    </source>
</evidence>
<dbReference type="InterPro" id="IPR001094">
    <property type="entry name" value="Flavdoxin-like"/>
</dbReference>
<proteinExistence type="predicted"/>
<dbReference type="InterPro" id="IPR017927">
    <property type="entry name" value="FAD-bd_FR_type"/>
</dbReference>
<evidence type="ECO:0000313" key="12">
    <source>
        <dbReference type="EMBL" id="CAG8951428.1"/>
    </source>
</evidence>
<evidence type="ECO:0000256" key="8">
    <source>
        <dbReference type="SAM" id="MobiDB-lite"/>
    </source>
</evidence>
<evidence type="ECO:0000256" key="3">
    <source>
        <dbReference type="ARBA" id="ARBA00022630"/>
    </source>
</evidence>
<keyword evidence="4" id="KW-0288">FMN</keyword>
<evidence type="ECO:0000256" key="5">
    <source>
        <dbReference type="ARBA" id="ARBA00022827"/>
    </source>
</evidence>
<dbReference type="Gene3D" id="2.40.30.10">
    <property type="entry name" value="Translation factors"/>
    <property type="match status" value="1"/>
</dbReference>
<evidence type="ECO:0000259" key="11">
    <source>
        <dbReference type="PROSITE" id="PS51384"/>
    </source>
</evidence>
<keyword evidence="9" id="KW-0472">Membrane</keyword>
<dbReference type="Pfam" id="PF00258">
    <property type="entry name" value="Flavodoxin_1"/>
    <property type="match status" value="1"/>
</dbReference>
<comment type="cofactor">
    <cofactor evidence="1">
        <name>FMN</name>
        <dbReference type="ChEBI" id="CHEBI:58210"/>
    </cofactor>
</comment>
<dbReference type="AlphaFoldDB" id="A0A9N9PQE0"/>
<dbReference type="Pfam" id="PF00175">
    <property type="entry name" value="NAD_binding_1"/>
    <property type="match status" value="1"/>
</dbReference>
<dbReference type="Gene3D" id="3.40.50.80">
    <property type="entry name" value="Nucleotide-binding domain of ferredoxin-NADP reductase (FNR) module"/>
    <property type="match status" value="1"/>
</dbReference>
<feature type="domain" description="FAD-binding FR-type" evidence="11">
    <location>
        <begin position="427"/>
        <end position="682"/>
    </location>
</feature>
<gene>
    <name evidence="12" type="ORF">HYFRA_00007344</name>
</gene>
<dbReference type="InterPro" id="IPR008254">
    <property type="entry name" value="Flavodoxin/NO_synth"/>
</dbReference>
<dbReference type="GO" id="GO:0005829">
    <property type="term" value="C:cytosol"/>
    <property type="evidence" value="ECO:0007669"/>
    <property type="project" value="TreeGrafter"/>
</dbReference>
<evidence type="ECO:0000256" key="7">
    <source>
        <dbReference type="ARBA" id="ARBA00023002"/>
    </source>
</evidence>
<dbReference type="PANTHER" id="PTHR19384:SF10">
    <property type="entry name" value="NADPH-DEPENDENT DIFLAVIN OXIDOREDUCTASE 1"/>
    <property type="match status" value="1"/>
</dbReference>
<dbReference type="InterPro" id="IPR023173">
    <property type="entry name" value="NADPH_Cyt_P450_Rdtase_alpha"/>
</dbReference>
<dbReference type="GO" id="GO:0016491">
    <property type="term" value="F:oxidoreductase activity"/>
    <property type="evidence" value="ECO:0007669"/>
    <property type="project" value="UniProtKB-KW"/>
</dbReference>
<keyword evidence="6" id="KW-0521">NADP</keyword>
<sequence length="832" mass="91782">MAKVVPGQPHDRSVLILFGSETGNSEEVAQCLGDVVERLRFASKVCEMDAVELVCLLYLRVSFCLLIVSVFIFNFPFPARVHAPILQQPQNALHKATVIIFVISTTGLGDIPRNARKFWRSLLRKRLPPNCLSRLSFTTFGLGDSSYVQYAYAPPSPCCVFCKVVRFNWAARKLHKRLEQLGAKEIYPRGEADEQHDEGIDGTYLSWSTDFGKRLLSLYPLPDGVEPIPPHVLLPPKYILQLVEDENLKDSSEYLEPEIKDSDPESGSLLGTDAAEGAAIQKTIALASASGKTTLSRSLQSPATPPRSQPQPSVLATATSPVSISVPNFDHPLTSISRTLNSTPASSNLTPILPTSLKGSLAEPLRAGLNESVASLWSNPVAGLSIPTSTLHQTSTIKDKITNSVNMDANLLDRDPPVNQKVQLPGAQGPRVELLDTKRMTADNHWQDVRQLTFRLPANAGRPMPGDILRVYPNNTPEAVAELISLNDWEAMADTKIVFKAAGSSFPDDMLLSPIRGLHPVNQTTLRELLTHNLDITAIPTRRFFGQISEWTNNQLHKARLLDYANPARTEEYFDYATRPRRTTLEVLADFPSVKIPWKYAADAFPFMQGRQYSICSGGDLTNDTQDPGFYHVQILVAIVKYQTILQKARRGLCTQYIESLEVGELVGVSFERGTAGIGSDPRRPAILIGAGTGIAPLRSLILERACTRLANEADRANTVLFFGGRNQGADYFYEEEWEANRALLTVFPAFSRDQGEKDYVQDALRREGKLVWEMVKGGASVWLCGSSGGMPAGVRATLLGILGFHGGMPREEAERRLAGMVKSRLFTQETW</sequence>
<dbReference type="InterPro" id="IPR029039">
    <property type="entry name" value="Flavoprotein-like_sf"/>
</dbReference>
<keyword evidence="9" id="KW-0812">Transmembrane</keyword>
<dbReference type="OrthoDB" id="1856718at2759"/>
<keyword evidence="3" id="KW-0285">Flavoprotein</keyword>
<comment type="cofactor">
    <cofactor evidence="2">
        <name>FAD</name>
        <dbReference type="ChEBI" id="CHEBI:57692"/>
    </cofactor>
</comment>
<feature type="region of interest" description="Disordered" evidence="8">
    <location>
        <begin position="295"/>
        <end position="317"/>
    </location>
</feature>
<evidence type="ECO:0000256" key="4">
    <source>
        <dbReference type="ARBA" id="ARBA00022643"/>
    </source>
</evidence>
<dbReference type="SUPFAM" id="SSF52343">
    <property type="entry name" value="Ferredoxin reductase-like, C-terminal NADP-linked domain"/>
    <property type="match status" value="1"/>
</dbReference>
<evidence type="ECO:0000259" key="10">
    <source>
        <dbReference type="PROSITE" id="PS50902"/>
    </source>
</evidence>
<dbReference type="GO" id="GO:0010181">
    <property type="term" value="F:FMN binding"/>
    <property type="evidence" value="ECO:0007669"/>
    <property type="project" value="InterPro"/>
</dbReference>
<dbReference type="SUPFAM" id="SSF52218">
    <property type="entry name" value="Flavoproteins"/>
    <property type="match status" value="1"/>
</dbReference>
<dbReference type="Gene3D" id="3.40.50.360">
    <property type="match status" value="1"/>
</dbReference>
<organism evidence="12 13">
    <name type="scientific">Hymenoscyphus fraxineus</name>
    <dbReference type="NCBI Taxonomy" id="746836"/>
    <lineage>
        <taxon>Eukaryota</taxon>
        <taxon>Fungi</taxon>
        <taxon>Dikarya</taxon>
        <taxon>Ascomycota</taxon>
        <taxon>Pezizomycotina</taxon>
        <taxon>Leotiomycetes</taxon>
        <taxon>Helotiales</taxon>
        <taxon>Helotiaceae</taxon>
        <taxon>Hymenoscyphus</taxon>
    </lineage>
</organism>
<dbReference type="SUPFAM" id="SSF63380">
    <property type="entry name" value="Riboflavin synthase domain-like"/>
    <property type="match status" value="1"/>
</dbReference>
<keyword evidence="9" id="KW-1133">Transmembrane helix</keyword>
<evidence type="ECO:0008006" key="14">
    <source>
        <dbReference type="Google" id="ProtNLM"/>
    </source>
</evidence>
<dbReference type="PRINTS" id="PR00369">
    <property type="entry name" value="FLAVODOXIN"/>
</dbReference>
<dbReference type="InterPro" id="IPR001433">
    <property type="entry name" value="OxRdtase_FAD/NAD-bd"/>
</dbReference>
<feature type="domain" description="Flavodoxin-like" evidence="10">
    <location>
        <begin position="14"/>
        <end position="212"/>
    </location>
</feature>
<dbReference type="InterPro" id="IPR003097">
    <property type="entry name" value="CysJ-like_FAD-binding"/>
</dbReference>
<dbReference type="InterPro" id="IPR039261">
    <property type="entry name" value="FNR_nucleotide-bd"/>
</dbReference>
<dbReference type="PRINTS" id="PR00371">
    <property type="entry name" value="FPNCR"/>
</dbReference>
<dbReference type="Proteomes" id="UP000696280">
    <property type="component" value="Unassembled WGS sequence"/>
</dbReference>
<reference evidence="12" key="1">
    <citation type="submission" date="2021-07" db="EMBL/GenBank/DDBJ databases">
        <authorList>
            <person name="Durling M."/>
        </authorList>
    </citation>
    <scope>NUCLEOTIDE SEQUENCE</scope>
</reference>
<evidence type="ECO:0000256" key="2">
    <source>
        <dbReference type="ARBA" id="ARBA00001974"/>
    </source>
</evidence>
<keyword evidence="5" id="KW-0274">FAD</keyword>
<dbReference type="Gene3D" id="1.20.990.10">
    <property type="entry name" value="NADPH-cytochrome p450 Reductase, Chain A, domain 3"/>
    <property type="match status" value="1"/>
</dbReference>
<dbReference type="InterPro" id="IPR001709">
    <property type="entry name" value="Flavoprot_Pyr_Nucl_cyt_Rdtase"/>
</dbReference>
<dbReference type="Pfam" id="PF00667">
    <property type="entry name" value="FAD_binding_1"/>
    <property type="match status" value="1"/>
</dbReference>
<keyword evidence="13" id="KW-1185">Reference proteome</keyword>
<name>A0A9N9PQE0_9HELO</name>
<accession>A0A9N9PQE0</accession>
<dbReference type="GO" id="GO:0050660">
    <property type="term" value="F:flavin adenine dinucleotide binding"/>
    <property type="evidence" value="ECO:0007669"/>
    <property type="project" value="TreeGrafter"/>
</dbReference>
<dbReference type="PANTHER" id="PTHR19384">
    <property type="entry name" value="NITRIC OXIDE SYNTHASE-RELATED"/>
    <property type="match status" value="1"/>
</dbReference>
<protein>
    <recommendedName>
        <fullName evidence="14">NADPH-dependent FMN and FAD-containing oxidoreductase</fullName>
    </recommendedName>
</protein>
<feature type="transmembrane region" description="Helical" evidence="9">
    <location>
        <begin position="50"/>
        <end position="72"/>
    </location>
</feature>
<evidence type="ECO:0000256" key="1">
    <source>
        <dbReference type="ARBA" id="ARBA00001917"/>
    </source>
</evidence>
<evidence type="ECO:0000313" key="13">
    <source>
        <dbReference type="Proteomes" id="UP000696280"/>
    </source>
</evidence>
<dbReference type="PROSITE" id="PS50902">
    <property type="entry name" value="FLAVODOXIN_LIKE"/>
    <property type="match status" value="1"/>
</dbReference>
<comment type="caution">
    <text evidence="12">The sequence shown here is derived from an EMBL/GenBank/DDBJ whole genome shotgun (WGS) entry which is preliminary data.</text>
</comment>
<evidence type="ECO:0000256" key="9">
    <source>
        <dbReference type="SAM" id="Phobius"/>
    </source>
</evidence>
<dbReference type="EMBL" id="CAJVRL010000043">
    <property type="protein sequence ID" value="CAG8951428.1"/>
    <property type="molecule type" value="Genomic_DNA"/>
</dbReference>
<dbReference type="PROSITE" id="PS51384">
    <property type="entry name" value="FAD_FR"/>
    <property type="match status" value="1"/>
</dbReference>